<dbReference type="PANTHER" id="PTHR12945:SF0">
    <property type="entry name" value="TRNA (ADENINE(58)-N(1))-METHYLTRANSFERASE NON-CATALYTIC SUBUNIT TRM6"/>
    <property type="match status" value="1"/>
</dbReference>
<reference evidence="9" key="1">
    <citation type="submission" date="2011-02" db="EMBL/GenBank/DDBJ databases">
        <title>The Genome Sequence of Capsaspora owczarzaki ATCC 30864.</title>
        <authorList>
            <person name="Russ C."/>
            <person name="Cuomo C."/>
            <person name="Burger G."/>
            <person name="Gray M.W."/>
            <person name="Holland P.W.H."/>
            <person name="King N."/>
            <person name="Lang F.B.F."/>
            <person name="Roger A.J."/>
            <person name="Ruiz-Trillo I."/>
            <person name="Young S.K."/>
            <person name="Zeng Q."/>
            <person name="Gargeya S."/>
            <person name="Alvarado L."/>
            <person name="Berlin A."/>
            <person name="Chapman S.B."/>
            <person name="Chen Z."/>
            <person name="Freedman E."/>
            <person name="Gellesch M."/>
            <person name="Goldberg J."/>
            <person name="Griggs A."/>
            <person name="Gujja S."/>
            <person name="Heilman E."/>
            <person name="Heiman D."/>
            <person name="Howarth C."/>
            <person name="Mehta T."/>
            <person name="Neiman D."/>
            <person name="Pearson M."/>
            <person name="Roberts A."/>
            <person name="Saif S."/>
            <person name="Shea T."/>
            <person name="Shenoy N."/>
            <person name="Sisk P."/>
            <person name="Stolte C."/>
            <person name="Sykes S."/>
            <person name="White J."/>
            <person name="Yandava C."/>
            <person name="Haas B."/>
            <person name="Nusbaum C."/>
            <person name="Birren B."/>
        </authorList>
    </citation>
    <scope>NUCLEOTIDE SEQUENCE</scope>
    <source>
        <strain evidence="9">ATCC 30864</strain>
    </source>
</reference>
<dbReference type="AlphaFoldDB" id="A0A0D2VZB5"/>
<feature type="compositionally biased region" description="Basic and acidic residues" evidence="7">
    <location>
        <begin position="583"/>
        <end position="594"/>
    </location>
</feature>
<accession>A0A0D2VZB5</accession>
<dbReference type="InterPro" id="IPR017423">
    <property type="entry name" value="TRM6"/>
</dbReference>
<comment type="similarity">
    <text evidence="2">Belongs to the TRM6/GCD10 family.</text>
</comment>
<protein>
    <recommendedName>
        <fullName evidence="3">tRNA (adenine(58)-N(1))-methyltransferase non-catalytic subunit TRM6</fullName>
    </recommendedName>
    <alternativeName>
        <fullName evidence="6">tRNA(m1A58)-methyltransferase subunit TRM6</fullName>
    </alternativeName>
</protein>
<dbReference type="eggNOG" id="KOG1416">
    <property type="taxonomic scope" value="Eukaryota"/>
</dbReference>
<dbReference type="Pfam" id="PF04189">
    <property type="entry name" value="Gcd10p"/>
    <property type="match status" value="1"/>
</dbReference>
<feature type="region of interest" description="Disordered" evidence="7">
    <location>
        <begin position="512"/>
        <end position="594"/>
    </location>
</feature>
<evidence type="ECO:0000256" key="6">
    <source>
        <dbReference type="ARBA" id="ARBA00032319"/>
    </source>
</evidence>
<evidence type="ECO:0000256" key="1">
    <source>
        <dbReference type="ARBA" id="ARBA00004123"/>
    </source>
</evidence>
<evidence type="ECO:0000256" key="3">
    <source>
        <dbReference type="ARBA" id="ARBA00021704"/>
    </source>
</evidence>
<sequence length="594" mass="63914">MFIQSRPISENLSRPSIHFSLSIPLTMSDLPQSAAVTSLATAFSSSSSSTPALSEQAELATGSHMAVAAEAASSSASPLHEDGSVEDEAAVERSLAVAAQARAAEHRPALHLINENDYVIMTKGDSIKIHLVQRGNLVHFGKLSFKLDSAIGQPCDSYYEVTRDGLTRVNRVSDVLAETEESSVAKSNQFLVDKGSNQKLTADDVQSMKRANVTGQTLISKLVENSSSFEHKTEFSQAKYIKKKQQRHLNVVRIARPTAQTLCEALFITDNSKIMSLRIDSLAHMLTFGNVFSGIRVAVVEGTHGLLSGACLERMGGAGTLLQLHHSDVPSRQFMLPFNFDEKALSIVKYMPLTTLSHVLSETPRPTTAEAAGIETSSAVPMEVDTSDQAAQEEAAPAPAETPVEAAEGQKAAGAGKRNGRPRMPRPDVDAAIRELRRGRFDCLLQATRHNPASLLFPMLPFLLPSRPFVVFCQFQEPLVECALRLRREGLAVNVQVVEVLFTDHQVLPSRSHPNMTTSGTGGFMLSGTTVVPPSAEEHESRQSRPAIQPSKRTATNAASTSSTEDATATAAAAAADASSDQPAKKLRLDENAE</sequence>
<dbReference type="GO" id="GO:0005634">
    <property type="term" value="C:nucleus"/>
    <property type="evidence" value="ECO:0007669"/>
    <property type="project" value="UniProtKB-SubCell"/>
</dbReference>
<proteinExistence type="inferred from homology"/>
<feature type="region of interest" description="Disordered" evidence="7">
    <location>
        <begin position="367"/>
        <end position="427"/>
    </location>
</feature>
<evidence type="ECO:0000313" key="9">
    <source>
        <dbReference type="Proteomes" id="UP000008743"/>
    </source>
</evidence>
<dbReference type="EMBL" id="KE346373">
    <property type="protein sequence ID" value="KJE97147.1"/>
    <property type="molecule type" value="Genomic_DNA"/>
</dbReference>
<dbReference type="STRING" id="595528.A0A0D2VZB5"/>
<dbReference type="InParanoid" id="A0A0D2VZB5"/>
<organism evidence="8 9">
    <name type="scientific">Capsaspora owczarzaki (strain ATCC 30864)</name>
    <dbReference type="NCBI Taxonomy" id="595528"/>
    <lineage>
        <taxon>Eukaryota</taxon>
        <taxon>Filasterea</taxon>
        <taxon>Capsaspora</taxon>
    </lineage>
</organism>
<dbReference type="PhylomeDB" id="A0A0D2VZB5"/>
<dbReference type="GO" id="GO:0031515">
    <property type="term" value="C:tRNA (m1A) methyltransferase complex"/>
    <property type="evidence" value="ECO:0007669"/>
    <property type="project" value="InterPro"/>
</dbReference>
<keyword evidence="5" id="KW-0539">Nucleus</keyword>
<evidence type="ECO:0000256" key="4">
    <source>
        <dbReference type="ARBA" id="ARBA00022694"/>
    </source>
</evidence>
<feature type="compositionally biased region" description="Low complexity" evidence="7">
    <location>
        <begin position="390"/>
        <end position="416"/>
    </location>
</feature>
<dbReference type="FunCoup" id="A0A0D2VZB5">
    <property type="interactions" value="450"/>
</dbReference>
<feature type="compositionally biased region" description="Low complexity" evidence="7">
    <location>
        <begin position="554"/>
        <end position="581"/>
    </location>
</feature>
<dbReference type="Proteomes" id="UP000008743">
    <property type="component" value="Unassembled WGS sequence"/>
</dbReference>
<evidence type="ECO:0000256" key="2">
    <source>
        <dbReference type="ARBA" id="ARBA00008320"/>
    </source>
</evidence>
<comment type="subcellular location">
    <subcellularLocation>
        <location evidence="1">Nucleus</location>
    </subcellularLocation>
</comment>
<evidence type="ECO:0000256" key="7">
    <source>
        <dbReference type="SAM" id="MobiDB-lite"/>
    </source>
</evidence>
<keyword evidence="4" id="KW-0819">tRNA processing</keyword>
<evidence type="ECO:0000313" key="8">
    <source>
        <dbReference type="EMBL" id="KJE97147.1"/>
    </source>
</evidence>
<keyword evidence="9" id="KW-1185">Reference proteome</keyword>
<name>A0A0D2VZB5_CAPO3</name>
<gene>
    <name evidence="8" type="ORF">CAOG_007606</name>
</gene>
<dbReference type="GO" id="GO:0030488">
    <property type="term" value="P:tRNA methylation"/>
    <property type="evidence" value="ECO:0007669"/>
    <property type="project" value="InterPro"/>
</dbReference>
<dbReference type="PANTHER" id="PTHR12945">
    <property type="entry name" value="TRANSLATION INITIATION FACTOR EIF3-RELATED"/>
    <property type="match status" value="1"/>
</dbReference>
<evidence type="ECO:0000256" key="5">
    <source>
        <dbReference type="ARBA" id="ARBA00023242"/>
    </source>
</evidence>
<dbReference type="OrthoDB" id="10254665at2759"/>